<gene>
    <name evidence="4" type="ORF">P0082_05705</name>
</gene>
<feature type="compositionally biased region" description="Low complexity" evidence="1">
    <location>
        <begin position="369"/>
        <end position="378"/>
    </location>
</feature>
<sequence>MPAFKRLFTFNRAGILLPVITARVMATQTIPAVALLVWAVFGSGFPLLTQELSAQKTGRLTAESPPVSKTVEKDKLYEDIRIGIMIQGQGQALYSWFGHAGIVLEGPASTLQAVALQNRNNFVHAGQYNGEALLFDYGNFDPAGKDFVLRFLAGELNYYKSYKDFQRYVNANAMYEKRGLEVYWLNLDSPAKRKFAHILFRETKPDNRVYKYDFYFDNCLTRIRDQLNEVFDGQLEAQVTKQSEWSLREILRREIGDKFWGLLLLEYLQGAKIDQKYSRWDSLFLPSYVPDFLSRLHVPGSKQPLVSERQNIFPFRKEDTQNLHTKKSFNQNMRKVYLYVTILLLITILYRWRAKLSRWRANLLPANRQRNAQRNGQQKDGGNHNDSPGMVTAETGIVPRNNVFISVPYFSITLTAALGITIFSGVLWLITVMQSFDVALENVFLLLGSPFLALQVIAILMMPVKRLRLMSGKLFLRNWRIHACLALSLPVWAWVYSFLTGQLMQNILLPWLLILPILIFAAFLPSGAGIYFCESVSRKAKTNDKPDKKNPQPTKSLPKKYKK</sequence>
<dbReference type="EMBL" id="CP123443">
    <property type="protein sequence ID" value="WGK70356.1"/>
    <property type="molecule type" value="Genomic_DNA"/>
</dbReference>
<feature type="transmembrane region" description="Helical" evidence="2">
    <location>
        <begin position="511"/>
        <end position="533"/>
    </location>
</feature>
<feature type="transmembrane region" description="Helical" evidence="2">
    <location>
        <begin position="336"/>
        <end position="352"/>
    </location>
</feature>
<evidence type="ECO:0000256" key="1">
    <source>
        <dbReference type="SAM" id="MobiDB-lite"/>
    </source>
</evidence>
<organism evidence="4 5">
    <name type="scientific">Candidatus Haliotispira prima</name>
    <dbReference type="NCBI Taxonomy" id="3034016"/>
    <lineage>
        <taxon>Bacteria</taxon>
        <taxon>Pseudomonadati</taxon>
        <taxon>Spirochaetota</taxon>
        <taxon>Spirochaetia</taxon>
        <taxon>Spirochaetales</taxon>
        <taxon>Spirochaetaceae</taxon>
        <taxon>Candidatus Haliotispira</taxon>
    </lineage>
</organism>
<keyword evidence="2" id="KW-0812">Transmembrane</keyword>
<keyword evidence="5" id="KW-1185">Reference proteome</keyword>
<dbReference type="Proteomes" id="UP001228690">
    <property type="component" value="Chromosome"/>
</dbReference>
<feature type="region of interest" description="Disordered" evidence="1">
    <location>
        <begin position="539"/>
        <end position="563"/>
    </location>
</feature>
<feature type="compositionally biased region" description="Basic and acidic residues" evidence="1">
    <location>
        <begin position="541"/>
        <end position="550"/>
    </location>
</feature>
<dbReference type="RefSeq" id="WP_326928567.1">
    <property type="nucleotide sequence ID" value="NZ_CP123443.1"/>
</dbReference>
<reference evidence="4 5" key="1">
    <citation type="submission" date="2023-04" db="EMBL/GenBank/DDBJ databases">
        <title>Spirochaete genome identified in red abalone sample constitutes a novel genus.</title>
        <authorList>
            <person name="Sharma S.P."/>
            <person name="Purcell C.M."/>
            <person name="Hyde J.R."/>
            <person name="Severin A.J."/>
        </authorList>
    </citation>
    <scope>NUCLEOTIDE SEQUENCE [LARGE SCALE GENOMIC DNA]</scope>
    <source>
        <strain evidence="4 5">SP-2023</strain>
    </source>
</reference>
<proteinExistence type="predicted"/>
<evidence type="ECO:0000256" key="2">
    <source>
        <dbReference type="SAM" id="Phobius"/>
    </source>
</evidence>
<feature type="region of interest" description="Disordered" evidence="1">
    <location>
        <begin position="369"/>
        <end position="391"/>
    </location>
</feature>
<evidence type="ECO:0000259" key="3">
    <source>
        <dbReference type="Pfam" id="PF13387"/>
    </source>
</evidence>
<name>A0ABY8MK00_9SPIO</name>
<evidence type="ECO:0000313" key="4">
    <source>
        <dbReference type="EMBL" id="WGK70356.1"/>
    </source>
</evidence>
<keyword evidence="2" id="KW-1133">Transmembrane helix</keyword>
<protein>
    <submittedName>
        <fullName evidence="4">DUF4105 domain-containing protein</fullName>
    </submittedName>
</protein>
<feature type="transmembrane region" description="Helical" evidence="2">
    <location>
        <begin position="481"/>
        <end position="499"/>
    </location>
</feature>
<keyword evidence="2" id="KW-0472">Membrane</keyword>
<dbReference type="Pfam" id="PF13387">
    <property type="entry name" value="Lnb_N"/>
    <property type="match status" value="1"/>
</dbReference>
<dbReference type="InterPro" id="IPR025178">
    <property type="entry name" value="Lnb_N"/>
</dbReference>
<feature type="transmembrane region" description="Helical" evidence="2">
    <location>
        <begin position="443"/>
        <end position="461"/>
    </location>
</feature>
<feature type="transmembrane region" description="Helical" evidence="2">
    <location>
        <begin position="409"/>
        <end position="431"/>
    </location>
</feature>
<feature type="domain" description="Lnb N-terminal periplasmic" evidence="3">
    <location>
        <begin position="85"/>
        <end position="238"/>
    </location>
</feature>
<accession>A0ABY8MK00</accession>
<evidence type="ECO:0000313" key="5">
    <source>
        <dbReference type="Proteomes" id="UP001228690"/>
    </source>
</evidence>